<feature type="domain" description="Nudix hydrolase" evidence="3">
    <location>
        <begin position="43"/>
        <end position="175"/>
    </location>
</feature>
<dbReference type="Gene3D" id="3.90.79.10">
    <property type="entry name" value="Nucleoside Triphosphate Pyrophosphohydrolase"/>
    <property type="match status" value="1"/>
</dbReference>
<protein>
    <submittedName>
        <fullName evidence="4">Unannotated protein</fullName>
    </submittedName>
</protein>
<dbReference type="InterPro" id="IPR000086">
    <property type="entry name" value="NUDIX_hydrolase_dom"/>
</dbReference>
<evidence type="ECO:0000313" key="4">
    <source>
        <dbReference type="EMBL" id="CAB4882630.1"/>
    </source>
</evidence>
<dbReference type="PROSITE" id="PS51462">
    <property type="entry name" value="NUDIX"/>
    <property type="match status" value="1"/>
</dbReference>
<dbReference type="GO" id="GO:0006753">
    <property type="term" value="P:nucleoside phosphate metabolic process"/>
    <property type="evidence" value="ECO:0007669"/>
    <property type="project" value="TreeGrafter"/>
</dbReference>
<evidence type="ECO:0000259" key="3">
    <source>
        <dbReference type="PROSITE" id="PS51462"/>
    </source>
</evidence>
<dbReference type="PANTHER" id="PTHR11839">
    <property type="entry name" value="UDP/ADP-SUGAR PYROPHOSPHATASE"/>
    <property type="match status" value="1"/>
</dbReference>
<dbReference type="InterPro" id="IPR015797">
    <property type="entry name" value="NUDIX_hydrolase-like_dom_sf"/>
</dbReference>
<organism evidence="4">
    <name type="scientific">freshwater metagenome</name>
    <dbReference type="NCBI Taxonomy" id="449393"/>
    <lineage>
        <taxon>unclassified sequences</taxon>
        <taxon>metagenomes</taxon>
        <taxon>ecological metagenomes</taxon>
    </lineage>
</organism>
<dbReference type="PANTHER" id="PTHR11839:SF18">
    <property type="entry name" value="NUDIX HYDROLASE DOMAIN-CONTAINING PROTEIN"/>
    <property type="match status" value="1"/>
</dbReference>
<proteinExistence type="predicted"/>
<reference evidence="4" key="1">
    <citation type="submission" date="2020-05" db="EMBL/GenBank/DDBJ databases">
        <authorList>
            <person name="Chiriac C."/>
            <person name="Salcher M."/>
            <person name="Ghai R."/>
            <person name="Kavagutti S V."/>
        </authorList>
    </citation>
    <scope>NUCLEOTIDE SEQUENCE</scope>
</reference>
<dbReference type="SUPFAM" id="SSF55811">
    <property type="entry name" value="Nudix"/>
    <property type="match status" value="1"/>
</dbReference>
<dbReference type="EMBL" id="CAFBLQ010000211">
    <property type="protein sequence ID" value="CAB4882630.1"/>
    <property type="molecule type" value="Genomic_DNA"/>
</dbReference>
<sequence length="183" mass="20270">MTEPPQRLFELVARETVWSGAIVHVTRDIYRYPDGSEALREIVHHPGAAAIVAHDDLHVWLVRQPREAIGDADVLEIPAGKLDIPGESPLECAQRELAEEVGKTARQWAPIVTFAPSVGVMDELIHVYHATQLGEFPGGPQAQPGERIEVVAWPLDDLDGALAAARDSKTLIGLMWLRERLRR</sequence>
<keyword evidence="2" id="KW-0378">Hydrolase</keyword>
<dbReference type="GO" id="GO:0019693">
    <property type="term" value="P:ribose phosphate metabolic process"/>
    <property type="evidence" value="ECO:0007669"/>
    <property type="project" value="TreeGrafter"/>
</dbReference>
<dbReference type="AlphaFoldDB" id="A0A6J7EN47"/>
<dbReference type="Pfam" id="PF00293">
    <property type="entry name" value="NUDIX"/>
    <property type="match status" value="1"/>
</dbReference>
<evidence type="ECO:0000256" key="2">
    <source>
        <dbReference type="ARBA" id="ARBA00022801"/>
    </source>
</evidence>
<gene>
    <name evidence="4" type="ORF">UFOPK3423_01502</name>
</gene>
<accession>A0A6J7EN47</accession>
<dbReference type="GO" id="GO:0016787">
    <property type="term" value="F:hydrolase activity"/>
    <property type="evidence" value="ECO:0007669"/>
    <property type="project" value="UniProtKB-KW"/>
</dbReference>
<name>A0A6J7EN47_9ZZZZ</name>
<evidence type="ECO:0000256" key="1">
    <source>
        <dbReference type="ARBA" id="ARBA00001946"/>
    </source>
</evidence>
<comment type="cofactor">
    <cofactor evidence="1">
        <name>Mg(2+)</name>
        <dbReference type="ChEBI" id="CHEBI:18420"/>
    </cofactor>
</comment>